<dbReference type="InterPro" id="IPR007110">
    <property type="entry name" value="Ig-like_dom"/>
</dbReference>
<dbReference type="GO" id="GO:0007166">
    <property type="term" value="P:cell surface receptor signaling pathway"/>
    <property type="evidence" value="ECO:0007669"/>
    <property type="project" value="TreeGrafter"/>
</dbReference>
<dbReference type="AlphaFoldDB" id="A0A8C5N2D0"/>
<organism evidence="5 6">
    <name type="scientific">Leptobrachium leishanense</name>
    <name type="common">Leishan spiny toad</name>
    <dbReference type="NCBI Taxonomy" id="445787"/>
    <lineage>
        <taxon>Eukaryota</taxon>
        <taxon>Metazoa</taxon>
        <taxon>Chordata</taxon>
        <taxon>Craniata</taxon>
        <taxon>Vertebrata</taxon>
        <taxon>Euteleostomi</taxon>
        <taxon>Amphibia</taxon>
        <taxon>Batrachia</taxon>
        <taxon>Anura</taxon>
        <taxon>Pelobatoidea</taxon>
        <taxon>Megophryidae</taxon>
        <taxon>Leptobrachium</taxon>
    </lineage>
</organism>
<evidence type="ECO:0000313" key="6">
    <source>
        <dbReference type="Proteomes" id="UP000694569"/>
    </source>
</evidence>
<dbReference type="GO" id="GO:0004888">
    <property type="term" value="F:transmembrane signaling receptor activity"/>
    <property type="evidence" value="ECO:0007669"/>
    <property type="project" value="TreeGrafter"/>
</dbReference>
<dbReference type="InterPro" id="IPR013783">
    <property type="entry name" value="Ig-like_fold"/>
</dbReference>
<evidence type="ECO:0000313" key="5">
    <source>
        <dbReference type="Ensembl" id="ENSLLEP00000020532.1"/>
    </source>
</evidence>
<reference evidence="5" key="2">
    <citation type="submission" date="2025-09" db="UniProtKB">
        <authorList>
            <consortium name="Ensembl"/>
        </authorList>
    </citation>
    <scope>IDENTIFICATION</scope>
</reference>
<protein>
    <recommendedName>
        <fullName evidence="4">Ig-like domain-containing protein</fullName>
    </recommendedName>
</protein>
<evidence type="ECO:0000256" key="2">
    <source>
        <dbReference type="ARBA" id="ARBA00023157"/>
    </source>
</evidence>
<accession>A0A8C5N2D0</accession>
<keyword evidence="3" id="KW-0472">Membrane</keyword>
<keyword evidence="3" id="KW-1133">Transmembrane helix</keyword>
<dbReference type="SMART" id="SM00409">
    <property type="entry name" value="IG"/>
    <property type="match status" value="5"/>
</dbReference>
<keyword evidence="1" id="KW-0732">Signal</keyword>
<name>A0A8C5N2D0_9ANUR</name>
<dbReference type="GO" id="GO:0006955">
    <property type="term" value="P:immune response"/>
    <property type="evidence" value="ECO:0007669"/>
    <property type="project" value="TreeGrafter"/>
</dbReference>
<feature type="domain" description="Ig-like" evidence="4">
    <location>
        <begin position="124"/>
        <end position="208"/>
    </location>
</feature>
<sequence length="542" mass="59927">MIQYARSEDSGDYTCEFGGDRSDPLALRVSDGHVLLQTSPSVVYEGDMVTLTCHHRGGNATNSTFYKGGEVLESRFVDYLYLVNMDKADADTYMCRKVITHEQSGDFTDDDSADITVRELFSDPGIKVSPHPVTEGAAVTLTCDTRLALPRAKTELWYAFYRNGQKVQEFGKSNQYWVNLDQQRDSGNYTCEVRTDGDGVKKTSQGINIQTGGAAVKPVVFFLSKWGKIFSEEPITLTCNADFMYKGSRKYSWYKNHKAMNIKDESFKIPSARPEDSGDYTCGISGGDQSDPLTLRVNGGHVILQTSPSHVYEGDKLTLWCHHRKGSSANGTMFYKGSEILESHERDYVYLIDVDKAATGTYTCAKVITLTNEGNVTDEDSADISIKELFSDPEINVSLYPLTEGATVTLMCDTLLAPPRAQTALWHAFYRNGKKVQEFGITNLYGIPFFRLQDGGNYTCEVKTATDSVKKSSRGINIQIGGTKSNEESQISYTRQNILRLVLSTCVLIVVLFVVYHEMNTLAIKPASSESVTSPSAGSAGN</sequence>
<dbReference type="SUPFAM" id="SSF48726">
    <property type="entry name" value="Immunoglobulin"/>
    <property type="match status" value="5"/>
</dbReference>
<proteinExistence type="predicted"/>
<dbReference type="GeneTree" id="ENSGT01050000244808"/>
<evidence type="ECO:0000256" key="3">
    <source>
        <dbReference type="SAM" id="Phobius"/>
    </source>
</evidence>
<dbReference type="InterPro" id="IPR036179">
    <property type="entry name" value="Ig-like_dom_sf"/>
</dbReference>
<dbReference type="Gene3D" id="2.60.40.10">
    <property type="entry name" value="Immunoglobulins"/>
    <property type="match status" value="5"/>
</dbReference>
<dbReference type="InterPro" id="IPR003599">
    <property type="entry name" value="Ig_sub"/>
</dbReference>
<reference evidence="5" key="1">
    <citation type="submission" date="2025-08" db="UniProtKB">
        <authorList>
            <consortium name="Ensembl"/>
        </authorList>
    </citation>
    <scope>IDENTIFICATION</scope>
</reference>
<dbReference type="PANTHER" id="PTHR11481">
    <property type="entry name" value="IMMUNOGLOBULIN FC RECEPTOR"/>
    <property type="match status" value="1"/>
</dbReference>
<dbReference type="PROSITE" id="PS50835">
    <property type="entry name" value="IG_LIKE"/>
    <property type="match status" value="4"/>
</dbReference>
<feature type="domain" description="Ig-like" evidence="4">
    <location>
        <begin position="24"/>
        <end position="116"/>
    </location>
</feature>
<dbReference type="GO" id="GO:0009897">
    <property type="term" value="C:external side of plasma membrane"/>
    <property type="evidence" value="ECO:0007669"/>
    <property type="project" value="TreeGrafter"/>
</dbReference>
<dbReference type="Pfam" id="PF13895">
    <property type="entry name" value="Ig_2"/>
    <property type="match status" value="4"/>
</dbReference>
<keyword evidence="6" id="KW-1185">Reference proteome</keyword>
<keyword evidence="3" id="KW-0812">Transmembrane</keyword>
<feature type="domain" description="Ig-like" evidence="4">
    <location>
        <begin position="393"/>
        <end position="477"/>
    </location>
</feature>
<dbReference type="InterPro" id="IPR050488">
    <property type="entry name" value="Ig_Fc_receptor"/>
</dbReference>
<dbReference type="PANTHER" id="PTHR11481:SF64">
    <property type="entry name" value="FC RECEPTOR-LIKE PROTEIN 4"/>
    <property type="match status" value="1"/>
</dbReference>
<dbReference type="Ensembl" id="ENSLLET00000021339.1">
    <property type="protein sequence ID" value="ENSLLEP00000020532.1"/>
    <property type="gene ID" value="ENSLLEG00000013001.1"/>
</dbReference>
<evidence type="ECO:0000256" key="1">
    <source>
        <dbReference type="ARBA" id="ARBA00022729"/>
    </source>
</evidence>
<feature type="transmembrane region" description="Helical" evidence="3">
    <location>
        <begin position="498"/>
        <end position="516"/>
    </location>
</feature>
<dbReference type="Proteomes" id="UP000694569">
    <property type="component" value="Unplaced"/>
</dbReference>
<keyword evidence="2" id="KW-1015">Disulfide bond</keyword>
<feature type="domain" description="Ig-like" evidence="4">
    <location>
        <begin position="218"/>
        <end position="294"/>
    </location>
</feature>
<dbReference type="OrthoDB" id="10012075at2759"/>
<evidence type="ECO:0000259" key="4">
    <source>
        <dbReference type="PROSITE" id="PS50835"/>
    </source>
</evidence>